<dbReference type="AlphaFoldDB" id="A0A1D2VBM9"/>
<dbReference type="Proteomes" id="UP000095038">
    <property type="component" value="Unassembled WGS sequence"/>
</dbReference>
<feature type="region of interest" description="Disordered" evidence="2">
    <location>
        <begin position="134"/>
        <end position="470"/>
    </location>
</feature>
<organism evidence="5 6">
    <name type="scientific">Ascoidea rubescens DSM 1968</name>
    <dbReference type="NCBI Taxonomy" id="1344418"/>
    <lineage>
        <taxon>Eukaryota</taxon>
        <taxon>Fungi</taxon>
        <taxon>Dikarya</taxon>
        <taxon>Ascomycota</taxon>
        <taxon>Saccharomycotina</taxon>
        <taxon>Saccharomycetes</taxon>
        <taxon>Ascoideaceae</taxon>
        <taxon>Ascoidea</taxon>
    </lineage>
</organism>
<feature type="compositionally biased region" description="Polar residues" evidence="2">
    <location>
        <begin position="591"/>
        <end position="604"/>
    </location>
</feature>
<dbReference type="Pfam" id="PF00568">
    <property type="entry name" value="WH1"/>
    <property type="match status" value="1"/>
</dbReference>
<keyword evidence="1" id="KW-0597">Phosphoprotein</keyword>
<dbReference type="OrthoDB" id="8963340at2759"/>
<reference evidence="6" key="1">
    <citation type="submission" date="2016-05" db="EMBL/GenBank/DDBJ databases">
        <title>Comparative genomics of biotechnologically important yeasts.</title>
        <authorList>
            <consortium name="DOE Joint Genome Institute"/>
            <person name="Riley R."/>
            <person name="Haridas S."/>
            <person name="Wolfe K.H."/>
            <person name="Lopes M.R."/>
            <person name="Hittinger C.T."/>
            <person name="Goker M."/>
            <person name="Salamov A."/>
            <person name="Wisecaver J."/>
            <person name="Long T.M."/>
            <person name="Aerts A.L."/>
            <person name="Barry K."/>
            <person name="Choi C."/>
            <person name="Clum A."/>
            <person name="Coughlan A.Y."/>
            <person name="Deshpande S."/>
            <person name="Douglass A.P."/>
            <person name="Hanson S.J."/>
            <person name="Klenk H.-P."/>
            <person name="Labutti K."/>
            <person name="Lapidus A."/>
            <person name="Lindquist E."/>
            <person name="Lipzen A."/>
            <person name="Meier-Kolthoff J.P."/>
            <person name="Ohm R.A."/>
            <person name="Otillar R.P."/>
            <person name="Pangilinan J."/>
            <person name="Peng Y."/>
            <person name="Rokas A."/>
            <person name="Rosa C.A."/>
            <person name="Scheuner C."/>
            <person name="Sibirny A.A."/>
            <person name="Slot J.C."/>
            <person name="Stielow J.B."/>
            <person name="Sun H."/>
            <person name="Kurtzman C.P."/>
            <person name="Blackwell M."/>
            <person name="Grigoriev I.V."/>
            <person name="Jeffries T.W."/>
        </authorList>
    </citation>
    <scope>NUCLEOTIDE SEQUENCE [LARGE SCALE GENOMIC DNA]</scope>
    <source>
        <strain evidence="6">DSM 1968</strain>
    </source>
</reference>
<dbReference type="CDD" id="cd01205">
    <property type="entry name" value="EVH1_WASP-like"/>
    <property type="match status" value="1"/>
</dbReference>
<dbReference type="InterPro" id="IPR000697">
    <property type="entry name" value="WH1/EVH1_dom"/>
</dbReference>
<dbReference type="Gene3D" id="2.30.29.30">
    <property type="entry name" value="Pleckstrin-homology domain (PH domain)/Phosphotyrosine-binding domain (PTB)"/>
    <property type="match status" value="1"/>
</dbReference>
<dbReference type="GO" id="GO:0032233">
    <property type="term" value="P:positive regulation of actin filament bundle assembly"/>
    <property type="evidence" value="ECO:0007669"/>
    <property type="project" value="EnsemblFungi"/>
</dbReference>
<feature type="compositionally biased region" description="Low complexity" evidence="2">
    <location>
        <begin position="547"/>
        <end position="565"/>
    </location>
</feature>
<dbReference type="GO" id="GO:0051666">
    <property type="term" value="P:actin cortical patch localization"/>
    <property type="evidence" value="ECO:0007669"/>
    <property type="project" value="EnsemblFungi"/>
</dbReference>
<name>A0A1D2VBM9_9ASCO</name>
<feature type="region of interest" description="Disordered" evidence="2">
    <location>
        <begin position="633"/>
        <end position="670"/>
    </location>
</feature>
<feature type="compositionally biased region" description="Pro residues" evidence="2">
    <location>
        <begin position="566"/>
        <end position="576"/>
    </location>
</feature>
<evidence type="ECO:0000313" key="5">
    <source>
        <dbReference type="EMBL" id="ODV59029.1"/>
    </source>
</evidence>
<feature type="compositionally biased region" description="Low complexity" evidence="2">
    <location>
        <begin position="484"/>
        <end position="509"/>
    </location>
</feature>
<proteinExistence type="predicted"/>
<evidence type="ECO:0000259" key="3">
    <source>
        <dbReference type="PROSITE" id="PS50229"/>
    </source>
</evidence>
<dbReference type="InterPro" id="IPR003124">
    <property type="entry name" value="WH2_dom"/>
</dbReference>
<keyword evidence="6" id="KW-1185">Reference proteome</keyword>
<sequence length="695" mass="76142">MGLLQSADKEKIKRNIPRQKNKIIDFTVARLYISLPNQNDWIYTGLSGAIVLIDDLLGHTFFLKLIDISNGSNKGVLFDHELYVNFAYNKDRTFFHTFEIDNCYVGLLFEDINEANKFHKRVVNREKYASKETLKNKNAIPLQNNLSSSSNTNSFLNHSIPGPRGNNNPDFENRFRSNFSDSITNNTNNPNVSQPHPKYKKEPPPPPPPPSIPTQNSNSTYQSSSQPSFLNNSSTSSFASLQNSSDEVLPTIAAQKSSITPAHPNPPTTTTSNLNQTSQPSDTQPSRPKFRVPPLPTGPIQSKILHPNQQPHVQSLQLPPQQRQQQQPPSQPPVLPPFSAAASPPPLPPKTPTRNLTPTNNPYTPITSSIPAPRPPPSRSNLPTNNIPPPPPSRPQLPPRLPIQQGMPVQASQFGYNNNNINNNINNNNNLNNNSRNGPPPPPPPRRGVAPPPPASRHSPNNPSANLNSDFNQMVNQTFQNNTTSQYQPQQVPQQTQNIPTNPLPLNSFLPPPRRIISNSTPINNPDQNDNCQSYQNPSQTPSNLSNNINLRPAAPLPPNLSTSSIPPPAPAPPPNISNFSAPAPPAPPLMQSNNPASSMNTSLIPVVEPERDALLASIRNAGGLKSLKKIEKSNLEKPSVLLTETKGGNKSLNSNANPNPNSNSDPQASLADALSVALNKRKQRVSKYNDDDDW</sequence>
<evidence type="ECO:0000256" key="2">
    <source>
        <dbReference type="SAM" id="MobiDB-lite"/>
    </source>
</evidence>
<feature type="compositionally biased region" description="Low complexity" evidence="2">
    <location>
        <begin position="352"/>
        <end position="371"/>
    </location>
</feature>
<dbReference type="GO" id="GO:0140224">
    <property type="term" value="C:SLAC complex"/>
    <property type="evidence" value="ECO:0007669"/>
    <property type="project" value="EnsemblFungi"/>
</dbReference>
<feature type="domain" description="WH1" evidence="3">
    <location>
        <begin position="16"/>
        <end position="129"/>
    </location>
</feature>
<dbReference type="SMART" id="SM00461">
    <property type="entry name" value="WH1"/>
    <property type="match status" value="1"/>
</dbReference>
<feature type="compositionally biased region" description="Polar residues" evidence="2">
    <location>
        <begin position="458"/>
        <end position="470"/>
    </location>
</feature>
<evidence type="ECO:0000256" key="1">
    <source>
        <dbReference type="ARBA" id="ARBA00022553"/>
    </source>
</evidence>
<dbReference type="FunFam" id="2.30.29.30:FF:000281">
    <property type="entry name" value="Actin associated protein"/>
    <property type="match status" value="1"/>
</dbReference>
<feature type="compositionally biased region" description="Low complexity" evidence="2">
    <location>
        <begin position="268"/>
        <end position="281"/>
    </location>
</feature>
<dbReference type="PROSITE" id="PS51082">
    <property type="entry name" value="WH2"/>
    <property type="match status" value="1"/>
</dbReference>
<dbReference type="STRING" id="1344418.A0A1D2VBM9"/>
<dbReference type="GO" id="GO:0003779">
    <property type="term" value="F:actin binding"/>
    <property type="evidence" value="ECO:0007669"/>
    <property type="project" value="EnsemblFungi"/>
</dbReference>
<feature type="compositionally biased region" description="Polar residues" evidence="2">
    <location>
        <begin position="165"/>
        <end position="194"/>
    </location>
</feature>
<feature type="compositionally biased region" description="Low complexity" evidence="2">
    <location>
        <begin position="417"/>
        <end position="437"/>
    </location>
</feature>
<dbReference type="GO" id="GO:0030041">
    <property type="term" value="P:actin filament polymerization"/>
    <property type="evidence" value="ECO:0007669"/>
    <property type="project" value="EnsemblFungi"/>
</dbReference>
<feature type="compositionally biased region" description="Polar residues" evidence="2">
    <location>
        <begin position="517"/>
        <end position="546"/>
    </location>
</feature>
<feature type="compositionally biased region" description="Pro residues" evidence="2">
    <location>
        <begin position="386"/>
        <end position="401"/>
    </location>
</feature>
<feature type="region of interest" description="Disordered" evidence="2">
    <location>
        <begin position="484"/>
        <end position="605"/>
    </location>
</feature>
<feature type="compositionally biased region" description="Low complexity" evidence="2">
    <location>
        <begin position="142"/>
        <end position="159"/>
    </location>
</feature>
<dbReference type="GO" id="GO:0045010">
    <property type="term" value="P:actin nucleation"/>
    <property type="evidence" value="ECO:0007669"/>
    <property type="project" value="EnsemblFungi"/>
</dbReference>
<dbReference type="EMBL" id="KV454488">
    <property type="protein sequence ID" value="ODV59029.1"/>
    <property type="molecule type" value="Genomic_DNA"/>
</dbReference>
<evidence type="ECO:0000259" key="4">
    <source>
        <dbReference type="PROSITE" id="PS51082"/>
    </source>
</evidence>
<dbReference type="InParanoid" id="A0A1D2VBM9"/>
<feature type="compositionally biased region" description="Low complexity" evidence="2">
    <location>
        <begin position="313"/>
        <end position="328"/>
    </location>
</feature>
<gene>
    <name evidence="5" type="ORF">ASCRUDRAFT_77439</name>
</gene>
<dbReference type="GO" id="GO:2000601">
    <property type="term" value="P:positive regulation of Arp2/3 complex-mediated actin nucleation"/>
    <property type="evidence" value="ECO:0007669"/>
    <property type="project" value="EnsemblFungi"/>
</dbReference>
<evidence type="ECO:0000313" key="6">
    <source>
        <dbReference type="Proteomes" id="UP000095038"/>
    </source>
</evidence>
<accession>A0A1D2VBM9</accession>
<protein>
    <submittedName>
        <fullName evidence="5">WH1-domain-containing protein</fullName>
    </submittedName>
</protein>
<dbReference type="GO" id="GO:0071933">
    <property type="term" value="F:Arp2/3 complex binding"/>
    <property type="evidence" value="ECO:0007669"/>
    <property type="project" value="EnsemblFungi"/>
</dbReference>
<feature type="compositionally biased region" description="Pro residues" evidence="2">
    <location>
        <begin position="438"/>
        <end position="455"/>
    </location>
</feature>
<dbReference type="InterPro" id="IPR033927">
    <property type="entry name" value="WASPfam_EVH1"/>
</dbReference>
<dbReference type="FunCoup" id="A0A1D2VBM9">
    <property type="interactions" value="201"/>
</dbReference>
<feature type="compositionally biased region" description="Low complexity" evidence="2">
    <location>
        <begin position="213"/>
        <end position="245"/>
    </location>
</feature>
<dbReference type="PROSITE" id="PS50229">
    <property type="entry name" value="WH1"/>
    <property type="match status" value="1"/>
</dbReference>
<feature type="domain" description="WH2" evidence="4">
    <location>
        <begin position="611"/>
        <end position="631"/>
    </location>
</feature>
<dbReference type="GO" id="GO:0030479">
    <property type="term" value="C:actin cortical patch"/>
    <property type="evidence" value="ECO:0007669"/>
    <property type="project" value="EnsemblFungi"/>
</dbReference>
<feature type="compositionally biased region" description="Low complexity" evidence="2">
    <location>
        <begin position="650"/>
        <end position="667"/>
    </location>
</feature>
<dbReference type="SUPFAM" id="SSF50729">
    <property type="entry name" value="PH domain-like"/>
    <property type="match status" value="1"/>
</dbReference>
<dbReference type="RefSeq" id="XP_020045336.1">
    <property type="nucleotide sequence ID" value="XM_020193865.1"/>
</dbReference>
<dbReference type="InterPro" id="IPR011993">
    <property type="entry name" value="PH-like_dom_sf"/>
</dbReference>
<dbReference type="GeneID" id="30967501"/>